<dbReference type="PANTHER" id="PTHR11097">
    <property type="entry name" value="EXOSOME COMPLEX EXONUCLEASE RIBOSOMAL RNA PROCESSING PROTEIN"/>
    <property type="match status" value="1"/>
</dbReference>
<dbReference type="GO" id="GO:0034476">
    <property type="term" value="P:U5 snRNA 3'-end processing"/>
    <property type="evidence" value="ECO:0007669"/>
    <property type="project" value="TreeGrafter"/>
</dbReference>
<evidence type="ECO:0000256" key="2">
    <source>
        <dbReference type="ARBA" id="ARBA00022552"/>
    </source>
</evidence>
<dbReference type="AlphaFoldDB" id="A0A8J5QWP8"/>
<dbReference type="GO" id="GO:0071038">
    <property type="term" value="P:TRAMP-dependent tRNA surveillance pathway"/>
    <property type="evidence" value="ECO:0007669"/>
    <property type="project" value="TreeGrafter"/>
</dbReference>
<dbReference type="GO" id="GO:0000467">
    <property type="term" value="P:exonucleolytic trimming to generate mature 3'-end of 5.8S rRNA from tricistronic rRNA transcript (SSU-rRNA, 5.8S rRNA, LSU-rRNA)"/>
    <property type="evidence" value="ECO:0007669"/>
    <property type="project" value="TreeGrafter"/>
</dbReference>
<dbReference type="Proteomes" id="UP000694255">
    <property type="component" value="Unassembled WGS sequence"/>
</dbReference>
<comment type="subcellular location">
    <subcellularLocation>
        <location evidence="1">Nucleus</location>
        <location evidence="1">Nucleolus</location>
    </subcellularLocation>
</comment>
<dbReference type="GO" id="GO:0034473">
    <property type="term" value="P:U1 snRNA 3'-end processing"/>
    <property type="evidence" value="ECO:0007669"/>
    <property type="project" value="TreeGrafter"/>
</dbReference>
<dbReference type="OrthoDB" id="45882at2759"/>
<dbReference type="GO" id="GO:0016075">
    <property type="term" value="P:rRNA catabolic process"/>
    <property type="evidence" value="ECO:0007669"/>
    <property type="project" value="TreeGrafter"/>
</dbReference>
<comment type="caution">
    <text evidence="6">The sequence shown here is derived from an EMBL/GenBank/DDBJ whole genome shotgun (WGS) entry which is preliminary data.</text>
</comment>
<keyword evidence="3" id="KW-0271">Exosome</keyword>
<protein>
    <recommendedName>
        <fullName evidence="8">Ribosomal RNA-processing protein 43</fullName>
    </recommendedName>
</protein>
<name>A0A8J5QWP8_9ASCO</name>
<evidence type="ECO:0008006" key="8">
    <source>
        <dbReference type="Google" id="ProtNLM"/>
    </source>
</evidence>
<dbReference type="GO" id="GO:0035925">
    <property type="term" value="F:mRNA 3'-UTR AU-rich region binding"/>
    <property type="evidence" value="ECO:0007669"/>
    <property type="project" value="TreeGrafter"/>
</dbReference>
<dbReference type="InterPro" id="IPR050590">
    <property type="entry name" value="Exosome_comp_Rrp42_subfam"/>
</dbReference>
<evidence type="ECO:0000256" key="1">
    <source>
        <dbReference type="ARBA" id="ARBA00004604"/>
    </source>
</evidence>
<dbReference type="EMBL" id="JAGSYN010000043">
    <property type="protein sequence ID" value="KAG7666112.1"/>
    <property type="molecule type" value="Genomic_DNA"/>
</dbReference>
<dbReference type="GO" id="GO:0071035">
    <property type="term" value="P:nuclear polyadenylation-dependent rRNA catabolic process"/>
    <property type="evidence" value="ECO:0007669"/>
    <property type="project" value="TreeGrafter"/>
</dbReference>
<dbReference type="GO" id="GO:0000177">
    <property type="term" value="C:cytoplasmic exosome (RNase complex)"/>
    <property type="evidence" value="ECO:0007669"/>
    <property type="project" value="TreeGrafter"/>
</dbReference>
<dbReference type="PANTHER" id="PTHR11097:SF9">
    <property type="entry name" value="EXOSOME COMPLEX COMPONENT RRP43"/>
    <property type="match status" value="1"/>
</dbReference>
<evidence type="ECO:0000256" key="3">
    <source>
        <dbReference type="ARBA" id="ARBA00022835"/>
    </source>
</evidence>
<evidence type="ECO:0000256" key="5">
    <source>
        <dbReference type="ARBA" id="ARBA00023242"/>
    </source>
</evidence>
<keyword evidence="2" id="KW-0698">rRNA processing</keyword>
<evidence type="ECO:0000313" key="6">
    <source>
        <dbReference type="EMBL" id="KAG7666112.1"/>
    </source>
</evidence>
<dbReference type="RefSeq" id="XP_049266344.1">
    <property type="nucleotide sequence ID" value="XM_049407587.1"/>
</dbReference>
<dbReference type="GO" id="GO:0071028">
    <property type="term" value="P:nuclear mRNA surveillance"/>
    <property type="evidence" value="ECO:0007669"/>
    <property type="project" value="TreeGrafter"/>
</dbReference>
<dbReference type="GeneID" id="73467169"/>
<sequence length="352" mass="39825">MADLKQVLFTPDVLSRIAPDVALQRHLSIGIRPNLRNFLEFNPIEIAQTNQLTDNNNNIFTSSIIKSGSTTIINTITLGVVEDFQEDHEGRYSSVYPVVEVLRGRLGAPTDEEMVLAQNLYETLYHSKIIPSESLKIKNYGIAVKQEGGDETIYYPDLNKEEWEYINTSSTHSKSYSFVLSSSIKIYSKTTSINSLFDLCYLSMIDALKKLRLPRIYLSDSLQTKISMKSRRSNTRGLININRRNNNLNIDLHQDLYCDIKLNNVNEISSNNFGVIKDENNNVIMLADLEGEVEEVSILSRLSIITNKNGIINKISLINGDDGNDNNDCYFNLDLLRDAIEISKKRSSEGIV</sequence>
<evidence type="ECO:0000256" key="4">
    <source>
        <dbReference type="ARBA" id="ARBA00022884"/>
    </source>
</evidence>
<dbReference type="GO" id="GO:0005730">
    <property type="term" value="C:nucleolus"/>
    <property type="evidence" value="ECO:0007669"/>
    <property type="project" value="UniProtKB-SubCell"/>
</dbReference>
<evidence type="ECO:0000313" key="7">
    <source>
        <dbReference type="Proteomes" id="UP000694255"/>
    </source>
</evidence>
<dbReference type="GO" id="GO:0000176">
    <property type="term" value="C:nuclear exosome (RNase complex)"/>
    <property type="evidence" value="ECO:0007669"/>
    <property type="project" value="TreeGrafter"/>
</dbReference>
<proteinExistence type="predicted"/>
<keyword evidence="5" id="KW-0539">Nucleus</keyword>
<keyword evidence="4" id="KW-0694">RNA-binding</keyword>
<gene>
    <name evidence="6" type="ORF">J8A68_000368</name>
</gene>
<accession>A0A8J5QWP8</accession>
<keyword evidence="7" id="KW-1185">Reference proteome</keyword>
<organism evidence="6 7">
    <name type="scientific">[Candida] subhashii</name>
    <dbReference type="NCBI Taxonomy" id="561895"/>
    <lineage>
        <taxon>Eukaryota</taxon>
        <taxon>Fungi</taxon>
        <taxon>Dikarya</taxon>
        <taxon>Ascomycota</taxon>
        <taxon>Saccharomycotina</taxon>
        <taxon>Pichiomycetes</taxon>
        <taxon>Debaryomycetaceae</taxon>
        <taxon>Spathaspora</taxon>
    </lineage>
</organism>
<dbReference type="GO" id="GO:0034475">
    <property type="term" value="P:U4 snRNA 3'-end processing"/>
    <property type="evidence" value="ECO:0007669"/>
    <property type="project" value="TreeGrafter"/>
</dbReference>
<reference evidence="6 7" key="1">
    <citation type="journal article" date="2021" name="DNA Res.">
        <title>Genome analysis of Candida subhashii reveals its hybrid nature and dual mitochondrial genome conformations.</title>
        <authorList>
            <person name="Mixao V."/>
            <person name="Hegedusova E."/>
            <person name="Saus E."/>
            <person name="Pryszcz L.P."/>
            <person name="Cillingova A."/>
            <person name="Nosek J."/>
            <person name="Gabaldon T."/>
        </authorList>
    </citation>
    <scope>NUCLEOTIDE SEQUENCE [LARGE SCALE GENOMIC DNA]</scope>
    <source>
        <strain evidence="6 7">CBS 10753</strain>
    </source>
</reference>